<dbReference type="Gene3D" id="3.40.50.300">
    <property type="entry name" value="P-loop containing nucleotide triphosphate hydrolases"/>
    <property type="match status" value="1"/>
</dbReference>
<feature type="domain" description="ATPase AAA-type core" evidence="2">
    <location>
        <begin position="200"/>
        <end position="353"/>
    </location>
</feature>
<proteinExistence type="predicted"/>
<dbReference type="GO" id="GO:0000731">
    <property type="term" value="P:DNA synthesis involved in DNA repair"/>
    <property type="evidence" value="ECO:0007669"/>
    <property type="project" value="TreeGrafter"/>
</dbReference>
<accession>A0A7C9J786</accession>
<feature type="domain" description="Endonuclease GajA/Old nuclease/RecF-like AAA" evidence="1">
    <location>
        <begin position="17"/>
        <end position="62"/>
    </location>
</feature>
<evidence type="ECO:0000313" key="3">
    <source>
        <dbReference type="EMBL" id="MYZ51590.1"/>
    </source>
</evidence>
<dbReference type="RefSeq" id="WP_161124617.1">
    <property type="nucleotide sequence ID" value="NZ_VYSB01000004.1"/>
</dbReference>
<dbReference type="InterPro" id="IPR003959">
    <property type="entry name" value="ATPase_AAA_core"/>
</dbReference>
<dbReference type="SUPFAM" id="SSF52540">
    <property type="entry name" value="P-loop containing nucleoside triphosphate hydrolases"/>
    <property type="match status" value="1"/>
</dbReference>
<dbReference type="GO" id="GO:0005524">
    <property type="term" value="F:ATP binding"/>
    <property type="evidence" value="ECO:0007669"/>
    <property type="project" value="InterPro"/>
</dbReference>
<dbReference type="Proteomes" id="UP000481947">
    <property type="component" value="Unassembled WGS sequence"/>
</dbReference>
<gene>
    <name evidence="3" type="ORF">F5985_05435</name>
</gene>
<dbReference type="GO" id="GO:0006302">
    <property type="term" value="P:double-strand break repair"/>
    <property type="evidence" value="ECO:0007669"/>
    <property type="project" value="TreeGrafter"/>
</dbReference>
<dbReference type="PANTHER" id="PTHR32182">
    <property type="entry name" value="DNA REPLICATION AND REPAIR PROTEIN RECF"/>
    <property type="match status" value="1"/>
</dbReference>
<organism evidence="3 4">
    <name type="scientific">Malikia spinosa</name>
    <dbReference type="NCBI Taxonomy" id="86180"/>
    <lineage>
        <taxon>Bacteria</taxon>
        <taxon>Pseudomonadati</taxon>
        <taxon>Pseudomonadota</taxon>
        <taxon>Betaproteobacteria</taxon>
        <taxon>Burkholderiales</taxon>
        <taxon>Comamonadaceae</taxon>
        <taxon>Malikia</taxon>
    </lineage>
</organism>
<sequence length="420" mass="46721">MAETWSPVPGFTHGHSMIRHFYIDNFKSLVDFALPTDMGQFTCIVGLNGSGKSTLLQAFDFVGHLASGQVAEWLKLREWEKSDLTSRFLNKQLIAFKLAFDFPEHGTVMWEGSFNASLLRCTAETISCNGRDLLKLADGVLRVSKRDGGAETELPLSGITFQGSVLSLLKTKEHHPAVHEVKAFASHLRSLDMLSPQLMRKRAKDAEDVGYGGERLSAYLHGFSKAAKAQLLVALQNIYSQVDKWETTSLRSGWKDLRVHEHYRDAYGKPLETPALQLNDGMLRVLTILAQTLGGAPEASADDKKKAAHQDYRCLLFDEIENGINPEIVGKLVAHLLQARQQIIVTSHSPMILNYLPDDVARQAVVMLYRTPQGLTRAVRFFDLPETNEKLELLGPGEVFVDSDLAELAQVAEVLRGQQP</sequence>
<dbReference type="PANTHER" id="PTHR32182:SF22">
    <property type="entry name" value="ATP-DEPENDENT ENDONUCLEASE, OLD FAMILY-RELATED"/>
    <property type="match status" value="1"/>
</dbReference>
<reference evidence="3 4" key="1">
    <citation type="submission" date="2019-09" db="EMBL/GenBank/DDBJ databases">
        <title>Identification of Malikia spinosa a prominent benzene-, toluene-, and ethylbenzene-degrading bacterium: enrichment, isolation and whole genome sequencing.</title>
        <authorList>
            <person name="Tancsics A."/>
            <person name="Revesz F."/>
            <person name="Kriszt B."/>
        </authorList>
    </citation>
    <scope>NUCLEOTIDE SEQUENCE [LARGE SCALE GENOMIC DNA]</scope>
    <source>
        <strain evidence="3 4">AB6</strain>
    </source>
</reference>
<dbReference type="Pfam" id="PF13175">
    <property type="entry name" value="AAA_15"/>
    <property type="match status" value="1"/>
</dbReference>
<dbReference type="InterPro" id="IPR027417">
    <property type="entry name" value="P-loop_NTPase"/>
</dbReference>
<protein>
    <submittedName>
        <fullName evidence="3">AAA family ATPase</fullName>
    </submittedName>
</protein>
<evidence type="ECO:0000259" key="2">
    <source>
        <dbReference type="Pfam" id="PF13304"/>
    </source>
</evidence>
<name>A0A7C9J786_9BURK</name>
<evidence type="ECO:0000313" key="4">
    <source>
        <dbReference type="Proteomes" id="UP000481947"/>
    </source>
</evidence>
<comment type="caution">
    <text evidence="3">The sequence shown here is derived from an EMBL/GenBank/DDBJ whole genome shotgun (WGS) entry which is preliminary data.</text>
</comment>
<dbReference type="Pfam" id="PF13304">
    <property type="entry name" value="AAA_21"/>
    <property type="match status" value="1"/>
</dbReference>
<dbReference type="AlphaFoldDB" id="A0A7C9J786"/>
<dbReference type="EMBL" id="VYSB01000004">
    <property type="protein sequence ID" value="MYZ51590.1"/>
    <property type="molecule type" value="Genomic_DNA"/>
</dbReference>
<evidence type="ECO:0000259" key="1">
    <source>
        <dbReference type="Pfam" id="PF13175"/>
    </source>
</evidence>
<dbReference type="InterPro" id="IPR041685">
    <property type="entry name" value="AAA_GajA/Old/RecF-like"/>
</dbReference>
<dbReference type="GO" id="GO:0016887">
    <property type="term" value="F:ATP hydrolysis activity"/>
    <property type="evidence" value="ECO:0007669"/>
    <property type="project" value="InterPro"/>
</dbReference>